<evidence type="ECO:0000256" key="5">
    <source>
        <dbReference type="SAM" id="MobiDB-lite"/>
    </source>
</evidence>
<dbReference type="GO" id="GO:0090575">
    <property type="term" value="C:RNA polymerase II transcription regulator complex"/>
    <property type="evidence" value="ECO:0007669"/>
    <property type="project" value="TreeGrafter"/>
</dbReference>
<dbReference type="GO" id="GO:0046983">
    <property type="term" value="F:protein dimerization activity"/>
    <property type="evidence" value="ECO:0007669"/>
    <property type="project" value="InterPro"/>
</dbReference>
<proteinExistence type="predicted"/>
<evidence type="ECO:0000256" key="1">
    <source>
        <dbReference type="ARBA" id="ARBA00004123"/>
    </source>
</evidence>
<evidence type="ECO:0000256" key="3">
    <source>
        <dbReference type="ARBA" id="ARBA00023163"/>
    </source>
</evidence>
<dbReference type="InterPro" id="IPR036638">
    <property type="entry name" value="HLH_DNA-bd_sf"/>
</dbReference>
<dbReference type="Proteomes" id="UP001206925">
    <property type="component" value="Unassembled WGS sequence"/>
</dbReference>
<dbReference type="Pfam" id="PF00010">
    <property type="entry name" value="HLH"/>
    <property type="match status" value="1"/>
</dbReference>
<accession>A0AAD5BRD0</accession>
<comment type="subcellular location">
    <subcellularLocation>
        <location evidence="1">Nucleus</location>
    </subcellularLocation>
</comment>
<dbReference type="SMART" id="SM00353">
    <property type="entry name" value="HLH"/>
    <property type="match status" value="1"/>
</dbReference>
<keyword evidence="4" id="KW-0539">Nucleus</keyword>
<dbReference type="InterPro" id="IPR011598">
    <property type="entry name" value="bHLH_dom"/>
</dbReference>
<keyword evidence="8" id="KW-1185">Reference proteome</keyword>
<keyword evidence="3" id="KW-0804">Transcription</keyword>
<protein>
    <recommendedName>
        <fullName evidence="6">BHLH domain-containing protein</fullName>
    </recommendedName>
</protein>
<dbReference type="EMBL" id="JAMZMK010011269">
    <property type="protein sequence ID" value="KAI7728120.1"/>
    <property type="molecule type" value="Genomic_DNA"/>
</dbReference>
<feature type="domain" description="BHLH" evidence="6">
    <location>
        <begin position="73"/>
        <end position="125"/>
    </location>
</feature>
<comment type="caution">
    <text evidence="7">The sequence shown here is derived from an EMBL/GenBank/DDBJ whole genome shotgun (WGS) entry which is preliminary data.</text>
</comment>
<dbReference type="PANTHER" id="PTHR13935">
    <property type="entry name" value="ACHAETE-SCUTE TRANSCRIPTION FACTOR-RELATED"/>
    <property type="match status" value="1"/>
</dbReference>
<sequence>MFSFQHTDDLVFHQNPYTISFQQQTRNQQDLVVKLHDHVPMEATTNTDPLTKARKLQGGQSSSSKPSKDEQTQRKLAHREIERQRRRDMAELYASIRCLLPLEFVKGKRSTSDHILQAMNYIKHLQEKIEVLSFKRDRLKKFVEAGVPGPSTYTEKKRLMNLRHNTVLISSCDEGVQILVNSCSIEDGFPLSRVLKAISDEGYNVISCSCTKINQRLIHSIQTEVNGLVSTDISMLQHKLSAVANNY</sequence>
<organism evidence="7 8">
    <name type="scientific">Ambrosia artemisiifolia</name>
    <name type="common">Common ragweed</name>
    <dbReference type="NCBI Taxonomy" id="4212"/>
    <lineage>
        <taxon>Eukaryota</taxon>
        <taxon>Viridiplantae</taxon>
        <taxon>Streptophyta</taxon>
        <taxon>Embryophyta</taxon>
        <taxon>Tracheophyta</taxon>
        <taxon>Spermatophyta</taxon>
        <taxon>Magnoliopsida</taxon>
        <taxon>eudicotyledons</taxon>
        <taxon>Gunneridae</taxon>
        <taxon>Pentapetalae</taxon>
        <taxon>asterids</taxon>
        <taxon>campanulids</taxon>
        <taxon>Asterales</taxon>
        <taxon>Asteraceae</taxon>
        <taxon>Asteroideae</taxon>
        <taxon>Heliantheae alliance</taxon>
        <taxon>Heliantheae</taxon>
        <taxon>Ambrosia</taxon>
    </lineage>
</organism>
<dbReference type="Gene3D" id="4.10.280.10">
    <property type="entry name" value="Helix-loop-helix DNA-binding domain"/>
    <property type="match status" value="1"/>
</dbReference>
<dbReference type="PANTHER" id="PTHR13935:SF166">
    <property type="entry name" value="ACHAETE-SCUTE TRANSCRIPTION FACTOR-RELATED PROTEIN-RELATED"/>
    <property type="match status" value="1"/>
</dbReference>
<dbReference type="GO" id="GO:0000981">
    <property type="term" value="F:DNA-binding transcription factor activity, RNA polymerase II-specific"/>
    <property type="evidence" value="ECO:0007669"/>
    <property type="project" value="TreeGrafter"/>
</dbReference>
<dbReference type="GO" id="GO:0000977">
    <property type="term" value="F:RNA polymerase II transcription regulatory region sequence-specific DNA binding"/>
    <property type="evidence" value="ECO:0007669"/>
    <property type="project" value="TreeGrafter"/>
</dbReference>
<dbReference type="CDD" id="cd18914">
    <property type="entry name" value="bHLH_AtORG2_like"/>
    <property type="match status" value="1"/>
</dbReference>
<evidence type="ECO:0000313" key="8">
    <source>
        <dbReference type="Proteomes" id="UP001206925"/>
    </source>
</evidence>
<evidence type="ECO:0000259" key="6">
    <source>
        <dbReference type="PROSITE" id="PS50888"/>
    </source>
</evidence>
<keyword evidence="2" id="KW-0805">Transcription regulation</keyword>
<gene>
    <name evidence="7" type="ORF">M8C21_028622</name>
</gene>
<dbReference type="InterPro" id="IPR015660">
    <property type="entry name" value="MASH1/Ascl1a-like"/>
</dbReference>
<evidence type="ECO:0000313" key="7">
    <source>
        <dbReference type="EMBL" id="KAI7728120.1"/>
    </source>
</evidence>
<feature type="region of interest" description="Disordered" evidence="5">
    <location>
        <begin position="42"/>
        <end position="77"/>
    </location>
</feature>
<evidence type="ECO:0000256" key="2">
    <source>
        <dbReference type="ARBA" id="ARBA00023015"/>
    </source>
</evidence>
<dbReference type="PROSITE" id="PS50888">
    <property type="entry name" value="BHLH"/>
    <property type="match status" value="1"/>
</dbReference>
<dbReference type="AlphaFoldDB" id="A0AAD5BRD0"/>
<dbReference type="SUPFAM" id="SSF47459">
    <property type="entry name" value="HLH, helix-loop-helix DNA-binding domain"/>
    <property type="match status" value="1"/>
</dbReference>
<evidence type="ECO:0000256" key="4">
    <source>
        <dbReference type="ARBA" id="ARBA00023242"/>
    </source>
</evidence>
<name>A0AAD5BRD0_AMBAR</name>
<feature type="compositionally biased region" description="Basic and acidic residues" evidence="5">
    <location>
        <begin position="66"/>
        <end position="77"/>
    </location>
</feature>
<reference evidence="7" key="1">
    <citation type="submission" date="2022-06" db="EMBL/GenBank/DDBJ databases">
        <title>Uncovering the hologenomic basis of an extraordinary plant invasion.</title>
        <authorList>
            <person name="Bieker V.C."/>
            <person name="Martin M.D."/>
            <person name="Gilbert T."/>
            <person name="Hodgins K."/>
            <person name="Battlay P."/>
            <person name="Petersen B."/>
            <person name="Wilson J."/>
        </authorList>
    </citation>
    <scope>NUCLEOTIDE SEQUENCE</scope>
    <source>
        <strain evidence="7">AA19_3_7</strain>
        <tissue evidence="7">Leaf</tissue>
    </source>
</reference>